<dbReference type="Proteomes" id="UP000288024">
    <property type="component" value="Unassembled WGS sequence"/>
</dbReference>
<evidence type="ECO:0000313" key="1">
    <source>
        <dbReference type="EMBL" id="RVT57005.1"/>
    </source>
</evidence>
<reference evidence="1 2" key="1">
    <citation type="submission" date="2019-01" db="EMBL/GenBank/DDBJ databases">
        <title>Bacillus sp. M5HDSG1-1, whole genome shotgun sequence.</title>
        <authorList>
            <person name="Tuo L."/>
        </authorList>
    </citation>
    <scope>NUCLEOTIDE SEQUENCE [LARGE SCALE GENOMIC DNA]</scope>
    <source>
        <strain evidence="1 2">M5HDSG1-1</strain>
    </source>
</reference>
<evidence type="ECO:0000313" key="2">
    <source>
        <dbReference type="Proteomes" id="UP000288024"/>
    </source>
</evidence>
<name>A0A437K3W7_9BACI</name>
<organism evidence="1 2">
    <name type="scientific">Niallia taxi</name>
    <dbReference type="NCBI Taxonomy" id="2499688"/>
    <lineage>
        <taxon>Bacteria</taxon>
        <taxon>Bacillati</taxon>
        <taxon>Bacillota</taxon>
        <taxon>Bacilli</taxon>
        <taxon>Bacillales</taxon>
        <taxon>Bacillaceae</taxon>
        <taxon>Niallia</taxon>
    </lineage>
</organism>
<dbReference type="SUPFAM" id="SSF52540">
    <property type="entry name" value="P-loop containing nucleoside triphosphate hydrolases"/>
    <property type="match status" value="1"/>
</dbReference>
<dbReference type="PANTHER" id="PTHR30121:SF6">
    <property type="entry name" value="SLR6007 PROTEIN"/>
    <property type="match status" value="1"/>
</dbReference>
<keyword evidence="1" id="KW-0547">Nucleotide-binding</keyword>
<dbReference type="GO" id="GO:0005524">
    <property type="term" value="F:ATP binding"/>
    <property type="evidence" value="ECO:0007669"/>
    <property type="project" value="UniProtKB-KW"/>
</dbReference>
<dbReference type="Gene3D" id="3.40.50.300">
    <property type="entry name" value="P-loop containing nucleotide triphosphate hydrolases"/>
    <property type="match status" value="2"/>
</dbReference>
<keyword evidence="1" id="KW-0067">ATP-binding</keyword>
<gene>
    <name evidence="1" type="ORF">EM808_25720</name>
</gene>
<dbReference type="InterPro" id="IPR027417">
    <property type="entry name" value="P-loop_NTPase"/>
</dbReference>
<sequence length="637" mass="72851">MRLKEKQKVSLREKGYDLNFISKIQPKGGVRFGEKYINTGDAHIGCLHVYEFAEDVSALWLVNLMNIENTIATLDLATANKEEVIKDINRSIGELRDRQDTERRSTDRDDANYELQNLRSFAQSITQGGEVVKVAHCRIFFYDFSLEELEKRMSDTKKELNGMNHKTTIYLFQSKQEWMSLFTSYEQQTKFNDTRPGKPLPSASVGGGIPFHHVSLKDPRGIYLGQTSTGGPFLLDPFYSTQTRRSFNGFVLGKMGFGKSTLMKMLEEGLVAKNAFIRGFDKARDYYELVKSQNGKIIDLSNGGINPLEVFATMTNVQGDQVDELGSFMQHISKVANMIRFLNPQITEIEVTEFKGLLRSFYVYKGLLSPDYQMRPETIKITGLRPEQYPIMSEFSHYLKTSVKYSKPTPERIRTLEMIQIMVDEMVNQYGPLFDGHSRVSNFENEQIVFFDIDGISQLDKPVFNCQLFTALTLIWNHALKNGRKIKHFLEEGKVSYENLRYFMVLLDECHNIINSNNVFAVEYVVSFEREMRKFSAGVFFATQSPNEILPESASDKSVAIIKTVFELTTYKVFLNLDNSVMGRMKDVLGDSLTDTEYSMLPELKIGQAIIQTSSSESYTVTFDPEHDQLARFKGGQ</sequence>
<dbReference type="RefSeq" id="WP_127742257.1">
    <property type="nucleotide sequence ID" value="NZ_CAJCKN010000031.1"/>
</dbReference>
<dbReference type="PANTHER" id="PTHR30121">
    <property type="entry name" value="UNCHARACTERIZED PROTEIN YJGR-RELATED"/>
    <property type="match status" value="1"/>
</dbReference>
<comment type="caution">
    <text evidence="1">The sequence shown here is derived from an EMBL/GenBank/DDBJ whole genome shotgun (WGS) entry which is preliminary data.</text>
</comment>
<protein>
    <submittedName>
        <fullName evidence="1">ATP-binding protein</fullName>
    </submittedName>
</protein>
<dbReference type="EMBL" id="RZTZ01000020">
    <property type="protein sequence ID" value="RVT57005.1"/>
    <property type="molecule type" value="Genomic_DNA"/>
</dbReference>
<dbReference type="AlphaFoldDB" id="A0A437K3W7"/>
<dbReference type="InterPro" id="IPR051162">
    <property type="entry name" value="T4SS_component"/>
</dbReference>
<proteinExistence type="predicted"/>
<accession>A0A437K3W7</accession>
<keyword evidence="2" id="KW-1185">Reference proteome</keyword>
<dbReference type="GeneID" id="87619961"/>